<organism evidence="11 12">
    <name type="scientific">Aspergillus novofumigatus (strain IBT 16806)</name>
    <dbReference type="NCBI Taxonomy" id="1392255"/>
    <lineage>
        <taxon>Eukaryota</taxon>
        <taxon>Fungi</taxon>
        <taxon>Dikarya</taxon>
        <taxon>Ascomycota</taxon>
        <taxon>Pezizomycotina</taxon>
        <taxon>Eurotiomycetes</taxon>
        <taxon>Eurotiomycetidae</taxon>
        <taxon>Eurotiales</taxon>
        <taxon>Aspergillaceae</taxon>
        <taxon>Aspergillus</taxon>
        <taxon>Aspergillus subgen. Fumigati</taxon>
    </lineage>
</organism>
<evidence type="ECO:0000256" key="9">
    <source>
        <dbReference type="SAM" id="Phobius"/>
    </source>
</evidence>
<feature type="transmembrane region" description="Helical" evidence="9">
    <location>
        <begin position="150"/>
        <end position="168"/>
    </location>
</feature>
<feature type="transmembrane region" description="Helical" evidence="9">
    <location>
        <begin position="367"/>
        <end position="388"/>
    </location>
</feature>
<comment type="similarity">
    <text evidence="2 7">Belongs to the major facilitator superfamily. Sugar transporter (TC 2.A.1.1) family.</text>
</comment>
<dbReference type="VEuPathDB" id="FungiDB:P174DRAFT_367636"/>
<evidence type="ECO:0000256" key="8">
    <source>
        <dbReference type="SAM" id="MobiDB-lite"/>
    </source>
</evidence>
<dbReference type="OrthoDB" id="6612291at2759"/>
<dbReference type="InterPro" id="IPR005828">
    <property type="entry name" value="MFS_sugar_transport-like"/>
</dbReference>
<dbReference type="GO" id="GO:0016020">
    <property type="term" value="C:membrane"/>
    <property type="evidence" value="ECO:0007669"/>
    <property type="project" value="UniProtKB-SubCell"/>
</dbReference>
<keyword evidence="5 9" id="KW-1133">Transmembrane helix</keyword>
<gene>
    <name evidence="11" type="ORF">P174DRAFT_367636</name>
</gene>
<dbReference type="InterPro" id="IPR050360">
    <property type="entry name" value="MFS_Sugar_Transporters"/>
</dbReference>
<feature type="transmembrane region" description="Helical" evidence="9">
    <location>
        <begin position="220"/>
        <end position="245"/>
    </location>
</feature>
<dbReference type="InterPro" id="IPR036259">
    <property type="entry name" value="MFS_trans_sf"/>
</dbReference>
<evidence type="ECO:0000313" key="12">
    <source>
        <dbReference type="Proteomes" id="UP000234474"/>
    </source>
</evidence>
<feature type="transmembrane region" description="Helical" evidence="9">
    <location>
        <begin position="298"/>
        <end position="320"/>
    </location>
</feature>
<feature type="transmembrane region" description="Helical" evidence="9">
    <location>
        <begin position="433"/>
        <end position="454"/>
    </location>
</feature>
<evidence type="ECO:0000256" key="7">
    <source>
        <dbReference type="RuleBase" id="RU003346"/>
    </source>
</evidence>
<dbReference type="OMA" id="ILPANWQ"/>
<feature type="transmembrane region" description="Helical" evidence="9">
    <location>
        <begin position="180"/>
        <end position="200"/>
    </location>
</feature>
<evidence type="ECO:0000256" key="5">
    <source>
        <dbReference type="ARBA" id="ARBA00022989"/>
    </source>
</evidence>
<sequence length="515" mass="55886">MSDAMEGKPSADAAEQATSVSHKEHIDAVHSVEDSMTFSYIVEHHKAIIAWSFYWAMCAIGWGFDAQINGAVISVPAFRREYGYVLDGEAILPANWQSAFNVASSIGQFFGGFLCSWMADRVGRKRSLLFGCIICIGGTFGEIFSHARGAFLVSKLILGVGLGFYLTLGPLTCSEITPVVLRGLSTAGVNLGICVGQLLSNAVIKGFGERENRWAFAGPFAMQLFFSVILLAGLPFAPESPWYLVRKNRMDQARKSLHTLWGKDFDVSALLTTIQVSVEESAQQAKASYVDCFRGTNLLRSAISCGGFVCQHLVGIIFVLGYSTYFFELAGLETTHSFDLGVGVTACGVFGNFLSWFIVNSFGRRKLFLSGMATLTALLLLIGIMDVVPSTAAKWVQASFTVIYAFVYFMTVGAISFVLLGEVSTPLLRAKTTALATAVQAVFGIAMNVAVPYMVNPDEANMKGKVGFVFGGCATVATIVSWVYIPELKGRTFEEIDIMFSTRVPPRHMGSYQIG</sequence>
<dbReference type="FunFam" id="1.20.1250.20:FF:000078">
    <property type="entry name" value="MFS maltose transporter, putative"/>
    <property type="match status" value="1"/>
</dbReference>
<dbReference type="PANTHER" id="PTHR48022:SF51">
    <property type="entry name" value="ALPHA-GLUCOSIDE TRANSPORTER, PUTATIVE (AFU_ORTHOLOGUE AFUA_6G11920)-RELATED"/>
    <property type="match status" value="1"/>
</dbReference>
<dbReference type="RefSeq" id="XP_024683920.1">
    <property type="nucleotide sequence ID" value="XM_024822187.1"/>
</dbReference>
<feature type="transmembrane region" description="Helical" evidence="9">
    <location>
        <begin position="466"/>
        <end position="485"/>
    </location>
</feature>
<evidence type="ECO:0000256" key="4">
    <source>
        <dbReference type="ARBA" id="ARBA00022692"/>
    </source>
</evidence>
<evidence type="ECO:0000256" key="1">
    <source>
        <dbReference type="ARBA" id="ARBA00004141"/>
    </source>
</evidence>
<keyword evidence="12" id="KW-1185">Reference proteome</keyword>
<keyword evidence="3 7" id="KW-0813">Transport</keyword>
<name>A0A2I1CCI3_ASPN1</name>
<feature type="domain" description="Major facilitator superfamily (MFS) profile" evidence="10">
    <location>
        <begin position="51"/>
        <end position="489"/>
    </location>
</feature>
<dbReference type="InterPro" id="IPR020846">
    <property type="entry name" value="MFS_dom"/>
</dbReference>
<dbReference type="STRING" id="1392255.A0A2I1CCI3"/>
<evidence type="ECO:0000313" key="11">
    <source>
        <dbReference type="EMBL" id="PKX95325.1"/>
    </source>
</evidence>
<dbReference type="Pfam" id="PF00083">
    <property type="entry name" value="Sugar_tr"/>
    <property type="match status" value="1"/>
</dbReference>
<dbReference type="GO" id="GO:0005351">
    <property type="term" value="F:carbohydrate:proton symporter activity"/>
    <property type="evidence" value="ECO:0007669"/>
    <property type="project" value="TreeGrafter"/>
</dbReference>
<proteinExistence type="inferred from homology"/>
<evidence type="ECO:0000256" key="3">
    <source>
        <dbReference type="ARBA" id="ARBA00022448"/>
    </source>
</evidence>
<comment type="subcellular location">
    <subcellularLocation>
        <location evidence="1">Membrane</location>
        <topology evidence="1">Multi-pass membrane protein</topology>
    </subcellularLocation>
</comment>
<dbReference type="PANTHER" id="PTHR48022">
    <property type="entry name" value="PLASTIDIC GLUCOSE TRANSPORTER 4"/>
    <property type="match status" value="1"/>
</dbReference>
<feature type="transmembrane region" description="Helical" evidence="9">
    <location>
        <begin position="340"/>
        <end position="360"/>
    </location>
</feature>
<dbReference type="Proteomes" id="UP000234474">
    <property type="component" value="Unassembled WGS sequence"/>
</dbReference>
<keyword evidence="6 9" id="KW-0472">Membrane</keyword>
<protein>
    <submittedName>
        <fullName evidence="11">Maltose permease</fullName>
    </submittedName>
</protein>
<dbReference type="EMBL" id="MSZS01000003">
    <property type="protein sequence ID" value="PKX95325.1"/>
    <property type="molecule type" value="Genomic_DNA"/>
</dbReference>
<accession>A0A2I1CCI3</accession>
<dbReference type="AlphaFoldDB" id="A0A2I1CCI3"/>
<evidence type="ECO:0000259" key="10">
    <source>
        <dbReference type="PROSITE" id="PS50850"/>
    </source>
</evidence>
<feature type="transmembrane region" description="Helical" evidence="9">
    <location>
        <begin position="127"/>
        <end position="144"/>
    </location>
</feature>
<reference evidence="12" key="1">
    <citation type="journal article" date="2018" name="Proc. Natl. Acad. Sci. U.S.A.">
        <title>Linking secondary metabolites to gene clusters through genome sequencing of six diverse Aspergillus species.</title>
        <authorList>
            <person name="Kaerboelling I."/>
            <person name="Vesth T.C."/>
            <person name="Frisvad J.C."/>
            <person name="Nybo J.L."/>
            <person name="Theobald S."/>
            <person name="Kuo A."/>
            <person name="Bowyer P."/>
            <person name="Matsuda Y."/>
            <person name="Mondo S."/>
            <person name="Lyhne E.K."/>
            <person name="Kogle M.E."/>
            <person name="Clum A."/>
            <person name="Lipzen A."/>
            <person name="Salamov A."/>
            <person name="Ngan C.Y."/>
            <person name="Daum C."/>
            <person name="Chiniquy J."/>
            <person name="Barry K."/>
            <person name="LaButti K."/>
            <person name="Haridas S."/>
            <person name="Simmons B.A."/>
            <person name="Magnuson J.K."/>
            <person name="Mortensen U.H."/>
            <person name="Larsen T.O."/>
            <person name="Grigoriev I.V."/>
            <person name="Baker S.E."/>
            <person name="Andersen M.R."/>
        </authorList>
    </citation>
    <scope>NUCLEOTIDE SEQUENCE [LARGE SCALE GENOMIC DNA]</scope>
    <source>
        <strain evidence="12">IBT 16806</strain>
    </source>
</reference>
<dbReference type="Gene3D" id="1.20.1250.20">
    <property type="entry name" value="MFS general substrate transporter like domains"/>
    <property type="match status" value="1"/>
</dbReference>
<feature type="region of interest" description="Disordered" evidence="8">
    <location>
        <begin position="1"/>
        <end position="21"/>
    </location>
</feature>
<evidence type="ECO:0000256" key="2">
    <source>
        <dbReference type="ARBA" id="ARBA00010992"/>
    </source>
</evidence>
<evidence type="ECO:0000256" key="6">
    <source>
        <dbReference type="ARBA" id="ARBA00023136"/>
    </source>
</evidence>
<keyword evidence="4 9" id="KW-0812">Transmembrane</keyword>
<dbReference type="InterPro" id="IPR003663">
    <property type="entry name" value="Sugar/inositol_transpt"/>
</dbReference>
<dbReference type="GeneID" id="36529513"/>
<dbReference type="NCBIfam" id="TIGR00879">
    <property type="entry name" value="SP"/>
    <property type="match status" value="1"/>
</dbReference>
<dbReference type="SUPFAM" id="SSF103473">
    <property type="entry name" value="MFS general substrate transporter"/>
    <property type="match status" value="1"/>
</dbReference>
<comment type="caution">
    <text evidence="11">The sequence shown here is derived from an EMBL/GenBank/DDBJ whole genome shotgun (WGS) entry which is preliminary data.</text>
</comment>
<feature type="transmembrane region" description="Helical" evidence="9">
    <location>
        <begin position="400"/>
        <end position="421"/>
    </location>
</feature>
<dbReference type="PROSITE" id="PS50850">
    <property type="entry name" value="MFS"/>
    <property type="match status" value="1"/>
</dbReference>